<feature type="short sequence motif" description="GXGXXG" evidence="2">
    <location>
        <begin position="82"/>
        <end position="87"/>
    </location>
</feature>
<dbReference type="Proteomes" id="UP000024942">
    <property type="component" value="Unassembled WGS sequence"/>
</dbReference>
<comment type="caution">
    <text evidence="6">The sequence shown here is derived from an EMBL/GenBank/DDBJ whole genome shotgun (WGS) entry which is preliminary data.</text>
</comment>
<organism evidence="6 7">
    <name type="scientific">Hyphomonas oceanitis SCH89</name>
    <dbReference type="NCBI Taxonomy" id="1280953"/>
    <lineage>
        <taxon>Bacteria</taxon>
        <taxon>Pseudomonadati</taxon>
        <taxon>Pseudomonadota</taxon>
        <taxon>Alphaproteobacteria</taxon>
        <taxon>Hyphomonadales</taxon>
        <taxon>Hyphomonadaceae</taxon>
        <taxon>Hyphomonas</taxon>
    </lineage>
</organism>
<keyword evidence="2" id="KW-0442">Lipid degradation</keyword>
<evidence type="ECO:0000259" key="5">
    <source>
        <dbReference type="PROSITE" id="PS51635"/>
    </source>
</evidence>
<sequence>MMLRKFSAVLLAPLMLAGCVTLERGDAPVQDLTQNAYVAGFSPDVRMAGGDGAAFIDRMSKTIKRLQARPGNDAIDILALSGGGAGGAFGAGAVVGMTYSGKRPEFEIVTGVSTGALIAPFAFLGPEWDDELTEAYVGGMSSNLLSRPGIGTMFRVGVYDDTSLREMVEHYVTPELVEAVARESAKGRILLAATTNLDSEEPVIWDLGAIAQQGGEKGRELFINVLVASSSVPGVFPPVMFDVDADNGAYQEMHVDGGTTVPFFIAPHAAFITDEKLDDLKDVNIYVIINGQLATLPHATPVSTVPITMRGFSVVLMYMARTELVLTASFAQKHGMKLKYASIPAAMPFAGSLDFETESMRNVFHFAQACAAENHLWLDVQDALDRVGGTAKGDEADECKFGPPVETPEDPAAPTG</sequence>
<accession>A0A059GBT8</accession>
<keyword evidence="1 2" id="KW-0443">Lipid metabolism</keyword>
<feature type="short sequence motif" description="DGA/G" evidence="2">
    <location>
        <begin position="256"/>
        <end position="258"/>
    </location>
</feature>
<feature type="region of interest" description="Disordered" evidence="3">
    <location>
        <begin position="389"/>
        <end position="416"/>
    </location>
</feature>
<dbReference type="GO" id="GO:0016042">
    <property type="term" value="P:lipid catabolic process"/>
    <property type="evidence" value="ECO:0007669"/>
    <property type="project" value="UniProtKB-UniRule"/>
</dbReference>
<dbReference type="EMBL" id="ARYL01000001">
    <property type="protein sequence ID" value="KDA04307.1"/>
    <property type="molecule type" value="Genomic_DNA"/>
</dbReference>
<dbReference type="PROSITE" id="PS51635">
    <property type="entry name" value="PNPLA"/>
    <property type="match status" value="1"/>
</dbReference>
<dbReference type="Pfam" id="PF01734">
    <property type="entry name" value="Patatin"/>
    <property type="match status" value="1"/>
</dbReference>
<keyword evidence="7" id="KW-1185">Reference proteome</keyword>
<dbReference type="Gene3D" id="3.40.1090.10">
    <property type="entry name" value="Cytosolic phospholipase A2 catalytic domain"/>
    <property type="match status" value="1"/>
</dbReference>
<dbReference type="GO" id="GO:0016787">
    <property type="term" value="F:hydrolase activity"/>
    <property type="evidence" value="ECO:0007669"/>
    <property type="project" value="UniProtKB-UniRule"/>
</dbReference>
<dbReference type="InterPro" id="IPR016035">
    <property type="entry name" value="Acyl_Trfase/lysoPLipase"/>
</dbReference>
<proteinExistence type="predicted"/>
<dbReference type="PROSITE" id="PS51257">
    <property type="entry name" value="PROKAR_LIPOPROTEIN"/>
    <property type="match status" value="1"/>
</dbReference>
<evidence type="ECO:0000313" key="7">
    <source>
        <dbReference type="Proteomes" id="UP000024942"/>
    </source>
</evidence>
<dbReference type="OrthoDB" id="323481at2"/>
<feature type="active site" description="Nucleophile" evidence="2">
    <location>
        <position position="113"/>
    </location>
</feature>
<dbReference type="AlphaFoldDB" id="A0A059GBT8"/>
<gene>
    <name evidence="6" type="ORF">HOC_00440</name>
</gene>
<evidence type="ECO:0000256" key="2">
    <source>
        <dbReference type="PROSITE-ProRule" id="PRU01161"/>
    </source>
</evidence>
<dbReference type="eggNOG" id="COG1752">
    <property type="taxonomic scope" value="Bacteria"/>
</dbReference>
<name>A0A059GBT8_9PROT</name>
<keyword evidence="4" id="KW-0732">Signal</keyword>
<feature type="signal peptide" evidence="4">
    <location>
        <begin position="1"/>
        <end position="22"/>
    </location>
</feature>
<evidence type="ECO:0000256" key="1">
    <source>
        <dbReference type="ARBA" id="ARBA00023098"/>
    </source>
</evidence>
<feature type="domain" description="PNPLA" evidence="5">
    <location>
        <begin position="78"/>
        <end position="269"/>
    </location>
</feature>
<dbReference type="SUPFAM" id="SSF52151">
    <property type="entry name" value="FabD/lysophospholipase-like"/>
    <property type="match status" value="1"/>
</dbReference>
<feature type="active site" description="Proton acceptor" evidence="2">
    <location>
        <position position="256"/>
    </location>
</feature>
<feature type="short sequence motif" description="GXSXG" evidence="2">
    <location>
        <begin position="111"/>
        <end position="115"/>
    </location>
</feature>
<dbReference type="RefSeq" id="WP_051624377.1">
    <property type="nucleotide sequence ID" value="NZ_ARYL01000001.1"/>
</dbReference>
<evidence type="ECO:0000256" key="3">
    <source>
        <dbReference type="SAM" id="MobiDB-lite"/>
    </source>
</evidence>
<dbReference type="InterPro" id="IPR002641">
    <property type="entry name" value="PNPLA_dom"/>
</dbReference>
<reference evidence="6 7" key="1">
    <citation type="journal article" date="2014" name="Antonie Van Leeuwenhoek">
        <title>Hyphomonas beringensis sp. nov. and Hyphomonas chukchiensis sp. nov., isolated from surface seawater of the Bering Sea and Chukchi Sea.</title>
        <authorList>
            <person name="Li C."/>
            <person name="Lai Q."/>
            <person name="Li G."/>
            <person name="Dong C."/>
            <person name="Wang J."/>
            <person name="Liao Y."/>
            <person name="Shao Z."/>
        </authorList>
    </citation>
    <scope>NUCLEOTIDE SEQUENCE [LARGE SCALE GENOMIC DNA]</scope>
    <source>
        <strain evidence="6 7">SCH89</strain>
    </source>
</reference>
<feature type="chain" id="PRO_5001573791" evidence="4">
    <location>
        <begin position="23"/>
        <end position="416"/>
    </location>
</feature>
<keyword evidence="2" id="KW-0378">Hydrolase</keyword>
<dbReference type="PATRIC" id="fig|1280953.3.peg.86"/>
<evidence type="ECO:0000313" key="6">
    <source>
        <dbReference type="EMBL" id="KDA04307.1"/>
    </source>
</evidence>
<dbReference type="STRING" id="1280953.HOC_00440"/>
<evidence type="ECO:0000256" key="4">
    <source>
        <dbReference type="SAM" id="SignalP"/>
    </source>
</evidence>
<protein>
    <submittedName>
        <fullName evidence="6">Patatin</fullName>
    </submittedName>
</protein>